<organism evidence="3 4">
    <name type="scientific">Staphylococcus coagulans</name>
    <dbReference type="NCBI Taxonomy" id="74706"/>
    <lineage>
        <taxon>Bacteria</taxon>
        <taxon>Bacillati</taxon>
        <taxon>Bacillota</taxon>
        <taxon>Bacilli</taxon>
        <taxon>Bacillales</taxon>
        <taxon>Staphylococcaceae</taxon>
        <taxon>Staphylococcus</taxon>
    </lineage>
</organism>
<reference evidence="3 4" key="1">
    <citation type="journal article" date="2020" name="Access Microbiol">
        <title>Isolation and genome sequencing of Staphylococcus schleiferi subspecies coagulans from Antarctic seals.</title>
        <authorList>
            <person name="Foster G."/>
            <person name="Robb A."/>
            <person name="Paterson G.K."/>
        </authorList>
    </citation>
    <scope>NUCLEOTIDE SEQUENCE [LARGE SCALE GENOMIC DNA]</scope>
    <source>
        <strain evidence="3 4">M615/02/4</strain>
    </source>
</reference>
<proteinExistence type="predicted"/>
<dbReference type="Gene3D" id="3.40.33.10">
    <property type="entry name" value="CAP"/>
    <property type="match status" value="1"/>
</dbReference>
<dbReference type="InterPro" id="IPR035940">
    <property type="entry name" value="CAP_sf"/>
</dbReference>
<evidence type="ECO:0000313" key="3">
    <source>
        <dbReference type="EMBL" id="MBA8776361.1"/>
    </source>
</evidence>
<name>A0A9X0TNS8_9STAP</name>
<dbReference type="InterPro" id="IPR014044">
    <property type="entry name" value="CAP_dom"/>
</dbReference>
<feature type="domain" description="CAP-associated" evidence="2">
    <location>
        <begin position="68"/>
        <end position="201"/>
    </location>
</feature>
<evidence type="ECO:0000259" key="2">
    <source>
        <dbReference type="Pfam" id="PF14504"/>
    </source>
</evidence>
<dbReference type="CDD" id="cd05379">
    <property type="entry name" value="CAP_bacterial"/>
    <property type="match status" value="1"/>
</dbReference>
<sequence>MLIIRKFLLFFLLGLLIILFVPIQPSTVISDFVKPANEKIDQLVDGKTNETTLKTPEQQVFAMRNIQMNMTKKQVDAKLGQPVSKIGNEYGTRWYVYHHDFNEFVMVSFINDKVHGLYTNQNMITSKNGIKYGSPKDFVREKLGTPVDEIKKGHTIYKKEQQDYDIFDKDGIYTTVFYDKYDNHQLMGLMQISHTMEYKLNAQYAAPSKFLSDSFEKGDYNLLNATRVQKGLKPLAYSDSLAQTARKHSTDMAKNHYFDHNDLSGKTPFDRIKADGHQYQVAAENLAYGQTSPIYAHHGLMNSKGHRKNILNRSVKTIGIGVDFNSERQPFFTENYIG</sequence>
<dbReference type="PANTHER" id="PTHR31157:SF1">
    <property type="entry name" value="SCP DOMAIN-CONTAINING PROTEIN"/>
    <property type="match status" value="1"/>
</dbReference>
<dbReference type="PANTHER" id="PTHR31157">
    <property type="entry name" value="SCP DOMAIN-CONTAINING PROTEIN"/>
    <property type="match status" value="1"/>
</dbReference>
<evidence type="ECO:0000313" key="4">
    <source>
        <dbReference type="Proteomes" id="UP000524893"/>
    </source>
</evidence>
<dbReference type="InterPro" id="IPR029410">
    <property type="entry name" value="CAP_assoc"/>
</dbReference>
<dbReference type="Proteomes" id="UP000524893">
    <property type="component" value="Unassembled WGS sequence"/>
</dbReference>
<dbReference type="AlphaFoldDB" id="A0A9X0TNS8"/>
<evidence type="ECO:0000259" key="1">
    <source>
        <dbReference type="Pfam" id="PF00188"/>
    </source>
</evidence>
<dbReference type="Pfam" id="PF00188">
    <property type="entry name" value="CAP"/>
    <property type="match status" value="1"/>
</dbReference>
<accession>A0A9X0TNS8</accession>
<comment type="caution">
    <text evidence="3">The sequence shown here is derived from an EMBL/GenBank/DDBJ whole genome shotgun (WGS) entry which is preliminary data.</text>
</comment>
<feature type="domain" description="SCP" evidence="1">
    <location>
        <begin position="221"/>
        <end position="336"/>
    </location>
</feature>
<dbReference type="EMBL" id="JABTCN010000012">
    <property type="protein sequence ID" value="MBA8776361.1"/>
    <property type="molecule type" value="Genomic_DNA"/>
</dbReference>
<dbReference type="SUPFAM" id="SSF55797">
    <property type="entry name" value="PR-1-like"/>
    <property type="match status" value="1"/>
</dbReference>
<gene>
    <name evidence="3" type="ORF">HR081_05450</name>
</gene>
<dbReference type="Pfam" id="PF14504">
    <property type="entry name" value="CAP_assoc_N"/>
    <property type="match status" value="1"/>
</dbReference>
<protein>
    <submittedName>
        <fullName evidence="3">CAP domain-containing protein</fullName>
    </submittedName>
</protein>